<dbReference type="Gene3D" id="3.40.50.300">
    <property type="entry name" value="P-loop containing nucleotide triphosphate hydrolases"/>
    <property type="match status" value="1"/>
</dbReference>
<dbReference type="InterPro" id="IPR050625">
    <property type="entry name" value="ParA/MinD_ATPase"/>
</dbReference>
<organism evidence="4 5">
    <name type="scientific">Methylobacterium trifolii</name>
    <dbReference type="NCBI Taxonomy" id="1003092"/>
    <lineage>
        <taxon>Bacteria</taxon>
        <taxon>Pseudomonadati</taxon>
        <taxon>Pseudomonadota</taxon>
        <taxon>Alphaproteobacteria</taxon>
        <taxon>Hyphomicrobiales</taxon>
        <taxon>Methylobacteriaceae</taxon>
        <taxon>Methylobacterium</taxon>
    </lineage>
</organism>
<keyword evidence="2" id="KW-0067">ATP-binding</keyword>
<proteinExistence type="predicted"/>
<evidence type="ECO:0000313" key="4">
    <source>
        <dbReference type="EMBL" id="GJE61131.1"/>
    </source>
</evidence>
<dbReference type="Proteomes" id="UP001055057">
    <property type="component" value="Unassembled WGS sequence"/>
</dbReference>
<dbReference type="Pfam" id="PF13614">
    <property type="entry name" value="AAA_31"/>
    <property type="match status" value="1"/>
</dbReference>
<dbReference type="InterPro" id="IPR011006">
    <property type="entry name" value="CheY-like_superfamily"/>
</dbReference>
<evidence type="ECO:0000256" key="1">
    <source>
        <dbReference type="ARBA" id="ARBA00022741"/>
    </source>
</evidence>
<accession>A0ABQ4U307</accession>
<dbReference type="SUPFAM" id="SSF52172">
    <property type="entry name" value="CheY-like"/>
    <property type="match status" value="1"/>
</dbReference>
<dbReference type="PANTHER" id="PTHR43384">
    <property type="entry name" value="SEPTUM SITE-DETERMINING PROTEIN MIND HOMOLOG, CHLOROPLASTIC-RELATED"/>
    <property type="match status" value="1"/>
</dbReference>
<dbReference type="Gene3D" id="3.40.50.2300">
    <property type="match status" value="1"/>
</dbReference>
<keyword evidence="1" id="KW-0547">Nucleotide-binding</keyword>
<dbReference type="SUPFAM" id="SSF52540">
    <property type="entry name" value="P-loop containing nucleoside triphosphate hydrolases"/>
    <property type="match status" value="1"/>
</dbReference>
<gene>
    <name evidence="4" type="ORF">MPOCJGCO_3252</name>
</gene>
<evidence type="ECO:0000313" key="5">
    <source>
        <dbReference type="Proteomes" id="UP001055057"/>
    </source>
</evidence>
<protein>
    <submittedName>
        <fullName evidence="4">Iron-sulfur cluster carrier protein</fullName>
    </submittedName>
</protein>
<evidence type="ECO:0000259" key="3">
    <source>
        <dbReference type="Pfam" id="PF13614"/>
    </source>
</evidence>
<dbReference type="InterPro" id="IPR027417">
    <property type="entry name" value="P-loop_NTPase"/>
</dbReference>
<comment type="caution">
    <text evidence="4">The sequence shown here is derived from an EMBL/GenBank/DDBJ whole genome shotgun (WGS) entry which is preliminary data.</text>
</comment>
<dbReference type="RefSeq" id="WP_238183701.1">
    <property type="nucleotide sequence ID" value="NZ_BPRB01000191.1"/>
</dbReference>
<dbReference type="PANTHER" id="PTHR43384:SF6">
    <property type="entry name" value="SEPTUM SITE-DETERMINING PROTEIN MIND HOMOLOG, CHLOROPLASTIC"/>
    <property type="match status" value="1"/>
</dbReference>
<reference evidence="4" key="2">
    <citation type="submission" date="2021-08" db="EMBL/GenBank/DDBJ databases">
        <authorList>
            <person name="Tani A."/>
            <person name="Ola A."/>
            <person name="Ogura Y."/>
            <person name="Katsura K."/>
            <person name="Hayashi T."/>
        </authorList>
    </citation>
    <scope>NUCLEOTIDE SEQUENCE</scope>
    <source>
        <strain evidence="4">DSM 23632</strain>
    </source>
</reference>
<keyword evidence="5" id="KW-1185">Reference proteome</keyword>
<feature type="domain" description="AAA" evidence="3">
    <location>
        <begin position="149"/>
        <end position="308"/>
    </location>
</feature>
<dbReference type="InterPro" id="IPR025669">
    <property type="entry name" value="AAA_dom"/>
</dbReference>
<sequence>MSDISETSERMIAPVPRITIQAFCETAETAGMIEGVGGDRRMQKAHVKVQMGGGPAAVEAYRHAPTPNVIIIESHGVRSNPLECLDALAQVCDEGTRVLIIGHVNDVALYRQFIQRGVSDYLMAPVAPLALIGSISDLFTAPGVKPVGRTVAVYGVRGGVGSSTVAHNLAWSIARGQGLQTVIADLDIAFGTASLNFNQDPPQGIAEAVFAPERLDSALVERLLSKCSDNLSLLSAPASLDRTIDLSEPAFDGLIEHLRAAVPCIVLDVPHQWNAWTKRVLTSADDILIVAGPDLASLRNAKNLLGALQHGRPNDRAPRILLNGVGVPKRPEIAAAEFAKALEVTLSASIPFDPALFGAAANNGQMLAEVQAGAKSAELFADLAAAMLGRPEARRGRANILEPLLARLSRRKAS</sequence>
<name>A0ABQ4U307_9HYPH</name>
<reference evidence="4" key="1">
    <citation type="journal article" date="2021" name="Front. Microbiol.">
        <title>Comprehensive Comparative Genomics and Phenotyping of Methylobacterium Species.</title>
        <authorList>
            <person name="Alessa O."/>
            <person name="Ogura Y."/>
            <person name="Fujitani Y."/>
            <person name="Takami H."/>
            <person name="Hayashi T."/>
            <person name="Sahin N."/>
            <person name="Tani A."/>
        </authorList>
    </citation>
    <scope>NUCLEOTIDE SEQUENCE</scope>
    <source>
        <strain evidence="4">DSM 23632</strain>
    </source>
</reference>
<evidence type="ECO:0000256" key="2">
    <source>
        <dbReference type="ARBA" id="ARBA00022840"/>
    </source>
</evidence>
<dbReference type="EMBL" id="BPRB01000191">
    <property type="protein sequence ID" value="GJE61131.1"/>
    <property type="molecule type" value="Genomic_DNA"/>
</dbReference>